<dbReference type="Gene3D" id="1.10.3210.30">
    <property type="match status" value="1"/>
</dbReference>
<keyword evidence="9" id="KW-0051">Antiviral defense</keyword>
<gene>
    <name evidence="15" type="ordered locus">Sinac_2755</name>
</gene>
<keyword evidence="4" id="KW-0479">Metal-binding</keyword>
<dbReference type="InterPro" id="IPR054712">
    <property type="entry name" value="Cas3-like_dom"/>
</dbReference>
<dbReference type="InterPro" id="IPR006483">
    <property type="entry name" value="CRISPR-assoc_Cas3_HD"/>
</dbReference>
<sequence>MKFDKFFEHATKTSPYPYQIRLATAPELAELVRVPTGAGKTAAAVLGWLWRRYYAEDAVRRVTPRRLVYCLPMRVLVEQSVREASKWVDELVKIGMDPTKISVLMGGAEKDEWFLDPERSAILIGTQDMLLSRALNRGYATSRFHWPIDFGLLNNDCLWVFDEPQLMGNGVSTSAQLAGLRASLGTVAPCSSLWMSATLEPAWLDTVDFAKRPRGPSLELEADDYDPRRPLYKRMTAEKTLQSLGVMATKDEKEVAQQVIRHHIPGTQTLVVLNTVDRAKEVYNSIIKDKSASKEVLLVHSRFRQFERKKLNNELMKPVKDRIIVATQVVESGVDISMRTIITDIAPWASLVQRIGRCNRTGDDGPGRVFWIDLDPDKQGAPYESAHLQFARKQLVELEGQDVSPKALDDFKRERSIILDFVPTHVLRRRDLLDLFDTTPDLSGNDIDIAPFVRGDEKDSDVQVYWREVGPGVPERDVISPNQLELCRVRIETFRAFLKKEKKGQKRIAYLWDHLDGKWRMIHNPDREVHPGLTILLPASSGGYSTEVGWDEDSTDPVKPEPDESDRQLEEAVGDDLNSCGPEFTIAEHTEHVLDELKTILEKLGNLADGWSDHLRRAARWHDAGKAHDVCQRGMRRANPELDPQKLWAKSGKTGRLSYDRPRFRHELVSALAALQHGLPFEVVYVIAAHHGKIRLSLRSLPDEKPSDCPGTLFAQGVHDGDTLNDVDLGGETCLGLTLDLSPMQLGGENSWTAKALALRDALGPFRLAYMESLLRSADLRASKQERKGGNR</sequence>
<dbReference type="EMBL" id="CP003364">
    <property type="protein sequence ID" value="AGA27050.1"/>
    <property type="molecule type" value="Genomic_DNA"/>
</dbReference>
<keyword evidence="16" id="KW-1185">Reference proteome</keyword>
<evidence type="ECO:0000256" key="5">
    <source>
        <dbReference type="ARBA" id="ARBA00022741"/>
    </source>
</evidence>
<organism evidence="15 16">
    <name type="scientific">Singulisphaera acidiphila (strain ATCC BAA-1392 / DSM 18658 / VKM B-2454 / MOB10)</name>
    <dbReference type="NCBI Taxonomy" id="886293"/>
    <lineage>
        <taxon>Bacteria</taxon>
        <taxon>Pseudomonadati</taxon>
        <taxon>Planctomycetota</taxon>
        <taxon>Planctomycetia</taxon>
        <taxon>Isosphaerales</taxon>
        <taxon>Isosphaeraceae</taxon>
        <taxon>Singulisphaera</taxon>
    </lineage>
</organism>
<dbReference type="OrthoDB" id="9810236at2"/>
<dbReference type="GO" id="GO:0051607">
    <property type="term" value="P:defense response to virus"/>
    <property type="evidence" value="ECO:0007669"/>
    <property type="project" value="UniProtKB-KW"/>
</dbReference>
<dbReference type="GO" id="GO:0046872">
    <property type="term" value="F:metal ion binding"/>
    <property type="evidence" value="ECO:0007669"/>
    <property type="project" value="UniProtKB-KW"/>
</dbReference>
<dbReference type="PROSITE" id="PS51192">
    <property type="entry name" value="HELICASE_ATP_BIND_1"/>
    <property type="match status" value="1"/>
</dbReference>
<evidence type="ECO:0000259" key="12">
    <source>
        <dbReference type="PROSITE" id="PS51192"/>
    </source>
</evidence>
<reference evidence="15 16" key="1">
    <citation type="submission" date="2012-02" db="EMBL/GenBank/DDBJ databases">
        <title>Complete sequence of chromosome of Singulisphaera acidiphila DSM 18658.</title>
        <authorList>
            <consortium name="US DOE Joint Genome Institute (JGI-PGF)"/>
            <person name="Lucas S."/>
            <person name="Copeland A."/>
            <person name="Lapidus A."/>
            <person name="Glavina del Rio T."/>
            <person name="Dalin E."/>
            <person name="Tice H."/>
            <person name="Bruce D."/>
            <person name="Goodwin L."/>
            <person name="Pitluck S."/>
            <person name="Peters L."/>
            <person name="Ovchinnikova G."/>
            <person name="Chertkov O."/>
            <person name="Kyrpides N."/>
            <person name="Mavromatis K."/>
            <person name="Ivanova N."/>
            <person name="Brettin T."/>
            <person name="Detter J.C."/>
            <person name="Han C."/>
            <person name="Larimer F."/>
            <person name="Land M."/>
            <person name="Hauser L."/>
            <person name="Markowitz V."/>
            <person name="Cheng J.-F."/>
            <person name="Hugenholtz P."/>
            <person name="Woyke T."/>
            <person name="Wu D."/>
            <person name="Tindall B."/>
            <person name="Pomrenke H."/>
            <person name="Brambilla E."/>
            <person name="Klenk H.-P."/>
            <person name="Eisen J.A."/>
        </authorList>
    </citation>
    <scope>NUCLEOTIDE SEQUENCE [LARGE SCALE GENOMIC DNA]</scope>
    <source>
        <strain evidence="16">ATCC BAA-1392 / DSM 18658 / VKM B-2454 / MOB10</strain>
    </source>
</reference>
<dbReference type="SUPFAM" id="SSF109604">
    <property type="entry name" value="HD-domain/PDEase-like"/>
    <property type="match status" value="1"/>
</dbReference>
<keyword evidence="3" id="KW-0540">Nuclease</keyword>
<evidence type="ECO:0000256" key="10">
    <source>
        <dbReference type="ARBA" id="ARBA00038437"/>
    </source>
</evidence>
<keyword evidence="5" id="KW-0547">Nucleotide-binding</keyword>
<dbReference type="InterPro" id="IPR038257">
    <property type="entry name" value="CRISPR-assoc_Cas3_HD_sf"/>
</dbReference>
<feature type="domain" description="Helicase C-terminal" evidence="13">
    <location>
        <begin position="254"/>
        <end position="404"/>
    </location>
</feature>
<feature type="region of interest" description="Disordered" evidence="11">
    <location>
        <begin position="546"/>
        <end position="570"/>
    </location>
</feature>
<evidence type="ECO:0000256" key="7">
    <source>
        <dbReference type="ARBA" id="ARBA00022806"/>
    </source>
</evidence>
<name>L0DDV7_SINAD</name>
<dbReference type="PROSITE" id="PS51194">
    <property type="entry name" value="HELICASE_CTER"/>
    <property type="match status" value="1"/>
</dbReference>
<dbReference type="InterPro" id="IPR027417">
    <property type="entry name" value="P-loop_NTPase"/>
</dbReference>
<evidence type="ECO:0000256" key="1">
    <source>
        <dbReference type="ARBA" id="ARBA00006847"/>
    </source>
</evidence>
<proteinExistence type="inferred from homology"/>
<keyword evidence="6" id="KW-0378">Hydrolase</keyword>
<dbReference type="STRING" id="886293.Sinac_2755"/>
<dbReference type="NCBIfam" id="TIGR01587">
    <property type="entry name" value="cas3_core"/>
    <property type="match status" value="1"/>
</dbReference>
<dbReference type="InterPro" id="IPR001650">
    <property type="entry name" value="Helicase_C-like"/>
</dbReference>
<dbReference type="GO" id="GO:0016787">
    <property type="term" value="F:hydrolase activity"/>
    <property type="evidence" value="ECO:0007669"/>
    <property type="project" value="UniProtKB-KW"/>
</dbReference>
<comment type="similarity">
    <text evidence="2">In the central section; belongs to the CRISPR-associated helicase Cas3 family.</text>
</comment>
<dbReference type="PANTHER" id="PTHR47959">
    <property type="entry name" value="ATP-DEPENDENT RNA HELICASE RHLE-RELATED"/>
    <property type="match status" value="1"/>
</dbReference>
<dbReference type="InterPro" id="IPR050079">
    <property type="entry name" value="DEAD_box_RNA_helicase"/>
</dbReference>
<evidence type="ECO:0000259" key="14">
    <source>
        <dbReference type="PROSITE" id="PS51643"/>
    </source>
</evidence>
<dbReference type="RefSeq" id="WP_015246201.1">
    <property type="nucleotide sequence ID" value="NZ_JH621478.1"/>
</dbReference>
<keyword evidence="8" id="KW-0067">ATP-binding</keyword>
<protein>
    <submittedName>
        <fullName evidence="15">CRISPR-associated helicase Cas3</fullName>
    </submittedName>
</protein>
<evidence type="ECO:0000256" key="2">
    <source>
        <dbReference type="ARBA" id="ARBA00009046"/>
    </source>
</evidence>
<dbReference type="InterPro" id="IPR011545">
    <property type="entry name" value="DEAD/DEAH_box_helicase_dom"/>
</dbReference>
<dbReference type="SMART" id="SM00490">
    <property type="entry name" value="HELICc"/>
    <property type="match status" value="1"/>
</dbReference>
<comment type="similarity">
    <text evidence="1">In the N-terminal section; belongs to the CRISPR-associated nuclease Cas3-HD family.</text>
</comment>
<dbReference type="InterPro" id="IPR006474">
    <property type="entry name" value="Helicase_Cas3_CRISPR-ass_core"/>
</dbReference>
<dbReference type="GO" id="GO:0005524">
    <property type="term" value="F:ATP binding"/>
    <property type="evidence" value="ECO:0007669"/>
    <property type="project" value="UniProtKB-KW"/>
</dbReference>
<dbReference type="PROSITE" id="PS51643">
    <property type="entry name" value="HD_CAS3"/>
    <property type="match status" value="1"/>
</dbReference>
<dbReference type="GO" id="GO:0005829">
    <property type="term" value="C:cytosol"/>
    <property type="evidence" value="ECO:0007669"/>
    <property type="project" value="TreeGrafter"/>
</dbReference>
<dbReference type="Proteomes" id="UP000010798">
    <property type="component" value="Chromosome"/>
</dbReference>
<evidence type="ECO:0000256" key="9">
    <source>
        <dbReference type="ARBA" id="ARBA00023118"/>
    </source>
</evidence>
<evidence type="ECO:0000313" key="16">
    <source>
        <dbReference type="Proteomes" id="UP000010798"/>
    </source>
</evidence>
<feature type="domain" description="HD Cas3-type" evidence="14">
    <location>
        <begin position="579"/>
        <end position="782"/>
    </location>
</feature>
<evidence type="ECO:0000259" key="13">
    <source>
        <dbReference type="PROSITE" id="PS51194"/>
    </source>
</evidence>
<dbReference type="eggNOG" id="COG1203">
    <property type="taxonomic scope" value="Bacteria"/>
</dbReference>
<feature type="compositionally biased region" description="Basic and acidic residues" evidence="11">
    <location>
        <begin position="556"/>
        <end position="570"/>
    </location>
</feature>
<evidence type="ECO:0000256" key="4">
    <source>
        <dbReference type="ARBA" id="ARBA00022723"/>
    </source>
</evidence>
<feature type="domain" description="Helicase ATP-binding" evidence="12">
    <location>
        <begin position="21"/>
        <end position="217"/>
    </location>
</feature>
<keyword evidence="7" id="KW-0347">Helicase</keyword>
<accession>L0DDV7</accession>
<dbReference type="GO" id="GO:0004518">
    <property type="term" value="F:nuclease activity"/>
    <property type="evidence" value="ECO:0007669"/>
    <property type="project" value="UniProtKB-KW"/>
</dbReference>
<dbReference type="Pfam" id="PF22590">
    <property type="entry name" value="Cas3-like_C_2"/>
    <property type="match status" value="1"/>
</dbReference>
<evidence type="ECO:0000256" key="11">
    <source>
        <dbReference type="SAM" id="MobiDB-lite"/>
    </source>
</evidence>
<dbReference type="InterPro" id="IPR014001">
    <property type="entry name" value="Helicase_ATP-bd"/>
</dbReference>
<comment type="similarity">
    <text evidence="10">Belongs to the DEAD box helicase family.</text>
</comment>
<dbReference type="GO" id="GO:0003676">
    <property type="term" value="F:nucleic acid binding"/>
    <property type="evidence" value="ECO:0007669"/>
    <property type="project" value="InterPro"/>
</dbReference>
<dbReference type="PANTHER" id="PTHR47959:SF16">
    <property type="entry name" value="CRISPR-ASSOCIATED NUCLEASE_HELICASE CAS3-RELATED"/>
    <property type="match status" value="1"/>
</dbReference>
<dbReference type="Pfam" id="PF00270">
    <property type="entry name" value="DEAD"/>
    <property type="match status" value="1"/>
</dbReference>
<dbReference type="SUPFAM" id="SSF52540">
    <property type="entry name" value="P-loop containing nucleoside triphosphate hydrolases"/>
    <property type="match status" value="1"/>
</dbReference>
<dbReference type="SMART" id="SM00487">
    <property type="entry name" value="DEXDc"/>
    <property type="match status" value="1"/>
</dbReference>
<dbReference type="GO" id="GO:0003724">
    <property type="term" value="F:RNA helicase activity"/>
    <property type="evidence" value="ECO:0007669"/>
    <property type="project" value="TreeGrafter"/>
</dbReference>
<dbReference type="Gene3D" id="3.40.50.300">
    <property type="entry name" value="P-loop containing nucleotide triphosphate hydrolases"/>
    <property type="match status" value="2"/>
</dbReference>
<evidence type="ECO:0000256" key="6">
    <source>
        <dbReference type="ARBA" id="ARBA00022801"/>
    </source>
</evidence>
<dbReference type="KEGG" id="saci:Sinac_2755"/>
<dbReference type="AlphaFoldDB" id="L0DDV7"/>
<dbReference type="HOGENOM" id="CLU_010520_1_0_0"/>
<evidence type="ECO:0000256" key="8">
    <source>
        <dbReference type="ARBA" id="ARBA00022840"/>
    </source>
</evidence>
<evidence type="ECO:0000256" key="3">
    <source>
        <dbReference type="ARBA" id="ARBA00022722"/>
    </source>
</evidence>
<evidence type="ECO:0000313" key="15">
    <source>
        <dbReference type="EMBL" id="AGA27050.1"/>
    </source>
</evidence>